<dbReference type="RefSeq" id="WP_353709387.1">
    <property type="nucleotide sequence ID" value="NZ_CP159290.1"/>
</dbReference>
<evidence type="ECO:0000256" key="1">
    <source>
        <dbReference type="SAM" id="MobiDB-lite"/>
    </source>
</evidence>
<accession>A0AAU8G6U9</accession>
<sequence>MTSTSTTSGATPVAGRAPDQAVPVPDDVRDVVGVGVLMPNGRLAGRSFASRAEAEAWARPDEGEQVVELNLLCDCDL</sequence>
<gene>
    <name evidence="2" type="ORF">ABRQ22_09845</name>
</gene>
<feature type="compositionally biased region" description="Polar residues" evidence="1">
    <location>
        <begin position="1"/>
        <end position="10"/>
    </location>
</feature>
<protein>
    <submittedName>
        <fullName evidence="2">Uncharacterized protein</fullName>
    </submittedName>
</protein>
<evidence type="ECO:0000313" key="2">
    <source>
        <dbReference type="EMBL" id="XCH31949.1"/>
    </source>
</evidence>
<feature type="compositionally biased region" description="Low complexity" evidence="1">
    <location>
        <begin position="16"/>
        <end position="25"/>
    </location>
</feature>
<dbReference type="AlphaFoldDB" id="A0AAU8G6U9"/>
<name>A0AAU8G6U9_9MICO</name>
<organism evidence="2">
    <name type="scientific">Cellulosimicrobium sp. ES-005</name>
    <dbReference type="NCBI Taxonomy" id="3163031"/>
    <lineage>
        <taxon>Bacteria</taxon>
        <taxon>Bacillati</taxon>
        <taxon>Actinomycetota</taxon>
        <taxon>Actinomycetes</taxon>
        <taxon>Micrococcales</taxon>
        <taxon>Promicromonosporaceae</taxon>
        <taxon>Cellulosimicrobium</taxon>
    </lineage>
</organism>
<proteinExistence type="predicted"/>
<reference evidence="2" key="1">
    <citation type="submission" date="2024-06" db="EMBL/GenBank/DDBJ databases">
        <title>Complete genome sequence of the cellulolytic actinobacterium, Cellulosimicrobium ES-005.</title>
        <authorList>
            <person name="Matthews C.T."/>
            <person name="Underwood K.D."/>
            <person name="Ghanchi K.M."/>
            <person name="Fields S.D."/>
            <person name="Gardner S.G."/>
        </authorList>
    </citation>
    <scope>NUCLEOTIDE SEQUENCE</scope>
    <source>
        <strain evidence="2">ES-005</strain>
    </source>
</reference>
<feature type="region of interest" description="Disordered" evidence="1">
    <location>
        <begin position="1"/>
        <end position="25"/>
    </location>
</feature>
<dbReference type="EMBL" id="CP159290">
    <property type="protein sequence ID" value="XCH31949.1"/>
    <property type="molecule type" value="Genomic_DNA"/>
</dbReference>